<evidence type="ECO:0000313" key="1">
    <source>
        <dbReference type="EMBL" id="MCP3426619.1"/>
    </source>
</evidence>
<protein>
    <recommendedName>
        <fullName evidence="3">Secreted protein</fullName>
    </recommendedName>
</protein>
<organism evidence="1 2">
    <name type="scientific">Rothia santali</name>
    <dbReference type="NCBI Taxonomy" id="2949643"/>
    <lineage>
        <taxon>Bacteria</taxon>
        <taxon>Bacillati</taxon>
        <taxon>Actinomycetota</taxon>
        <taxon>Actinomycetes</taxon>
        <taxon>Micrococcales</taxon>
        <taxon>Micrococcaceae</taxon>
        <taxon>Rothia</taxon>
    </lineage>
</organism>
<evidence type="ECO:0000313" key="2">
    <source>
        <dbReference type="Proteomes" id="UP001139502"/>
    </source>
</evidence>
<proteinExistence type="predicted"/>
<name>A0A9X2HFY0_9MICC</name>
<dbReference type="EMBL" id="JANAFB010000031">
    <property type="protein sequence ID" value="MCP3426619.1"/>
    <property type="molecule type" value="Genomic_DNA"/>
</dbReference>
<evidence type="ECO:0008006" key="3">
    <source>
        <dbReference type="Google" id="ProtNLM"/>
    </source>
</evidence>
<keyword evidence="2" id="KW-1185">Reference proteome</keyword>
<gene>
    <name evidence="1" type="ORF">NBM05_11550</name>
</gene>
<comment type="caution">
    <text evidence="1">The sequence shown here is derived from an EMBL/GenBank/DDBJ whole genome shotgun (WGS) entry which is preliminary data.</text>
</comment>
<dbReference type="AlphaFoldDB" id="A0A9X2HFY0"/>
<sequence length="184" mass="19898">MSRVTPLAFIDVDGVLNRFVSSDLAARRGYDTVTLRPAILPMSFTLHLDPQDTRRLGELARCFEMAWATTWSHDAPRLVAPRLQLPGDWPVAETEAETPGKVPGILAVAAGRPFVWLDDAPAPEDLELLRRSRTPHLLITVAAPYLTLADPAGTTGLTDEHVRRAIDWAGTLASASGPDDSAPG</sequence>
<reference evidence="1" key="1">
    <citation type="submission" date="2022-06" db="EMBL/GenBank/DDBJ databases">
        <title>Rothia sp. isolated from sandalwood seedling.</title>
        <authorList>
            <person name="Tuikhar N."/>
            <person name="Kirdat K."/>
            <person name="Thorat V."/>
            <person name="Swetha P."/>
            <person name="Padma S."/>
            <person name="Sundararaj R."/>
            <person name="Yadav A."/>
        </authorList>
    </citation>
    <scope>NUCLEOTIDE SEQUENCE</scope>
    <source>
        <strain evidence="1">AR01</strain>
    </source>
</reference>
<dbReference type="Proteomes" id="UP001139502">
    <property type="component" value="Unassembled WGS sequence"/>
</dbReference>
<dbReference type="RefSeq" id="WP_254167521.1">
    <property type="nucleotide sequence ID" value="NZ_JANAFB010000031.1"/>
</dbReference>
<accession>A0A9X2HFY0</accession>